<organism evidence="1 2">
    <name type="scientific">Bremerella volcania</name>
    <dbReference type="NCBI Taxonomy" id="2527984"/>
    <lineage>
        <taxon>Bacteria</taxon>
        <taxon>Pseudomonadati</taxon>
        <taxon>Planctomycetota</taxon>
        <taxon>Planctomycetia</taxon>
        <taxon>Pirellulales</taxon>
        <taxon>Pirellulaceae</taxon>
        <taxon>Bremerella</taxon>
    </lineage>
</organism>
<evidence type="ECO:0000313" key="2">
    <source>
        <dbReference type="Proteomes" id="UP000318626"/>
    </source>
</evidence>
<evidence type="ECO:0000313" key="1">
    <source>
        <dbReference type="EMBL" id="QDU75967.1"/>
    </source>
</evidence>
<accession>A0A518C9Q6</accession>
<dbReference type="AlphaFoldDB" id="A0A518C9Q6"/>
<dbReference type="RefSeq" id="WP_144973727.1">
    <property type="nucleotide sequence ID" value="NZ_CP036289.1"/>
</dbReference>
<reference evidence="2" key="1">
    <citation type="submission" date="2019-02" db="EMBL/GenBank/DDBJ databases">
        <title>Deep-cultivation of Planctomycetes and their phenomic and genomic characterization uncovers novel biology.</title>
        <authorList>
            <person name="Wiegand S."/>
            <person name="Jogler M."/>
            <person name="Boedeker C."/>
            <person name="Pinto D."/>
            <person name="Vollmers J."/>
            <person name="Rivas-Marin E."/>
            <person name="Kohn T."/>
            <person name="Peeters S.H."/>
            <person name="Heuer A."/>
            <person name="Rast P."/>
            <person name="Oberbeckmann S."/>
            <person name="Bunk B."/>
            <person name="Jeske O."/>
            <person name="Meyerdierks A."/>
            <person name="Storesund J.E."/>
            <person name="Kallscheuer N."/>
            <person name="Luecker S."/>
            <person name="Lage O.M."/>
            <person name="Pohl T."/>
            <person name="Merkel B.J."/>
            <person name="Hornburger P."/>
            <person name="Mueller R.-W."/>
            <person name="Bruemmer F."/>
            <person name="Labrenz M."/>
            <person name="Spormann A.M."/>
            <person name="Op den Camp H."/>
            <person name="Overmann J."/>
            <person name="Amann R."/>
            <person name="Jetten M.S.M."/>
            <person name="Mascher T."/>
            <person name="Medema M.H."/>
            <person name="Devos D.P."/>
            <person name="Kaster A.-K."/>
            <person name="Ovreas L."/>
            <person name="Rohde M."/>
            <person name="Galperin M.Y."/>
            <person name="Jogler C."/>
        </authorList>
    </citation>
    <scope>NUCLEOTIDE SEQUENCE [LARGE SCALE GENOMIC DNA]</scope>
    <source>
        <strain evidence="2">Pan97</strain>
    </source>
</reference>
<evidence type="ECO:0008006" key="3">
    <source>
        <dbReference type="Google" id="ProtNLM"/>
    </source>
</evidence>
<sequence length="65" mass="7298">MSRLEQLEAIEREVRARLLDEKPKAVYTACNLSGATVCNVLSGKRVSLATLRALARYFDDKDGER</sequence>
<gene>
    <name evidence="1" type="ORF">Pan97_30110</name>
</gene>
<proteinExistence type="predicted"/>
<keyword evidence="2" id="KW-1185">Reference proteome</keyword>
<dbReference type="EMBL" id="CP036289">
    <property type="protein sequence ID" value="QDU75967.1"/>
    <property type="molecule type" value="Genomic_DNA"/>
</dbReference>
<dbReference type="Proteomes" id="UP000318626">
    <property type="component" value="Chromosome"/>
</dbReference>
<dbReference type="KEGG" id="bvo:Pan97_30110"/>
<name>A0A518C9Q6_9BACT</name>
<protein>
    <recommendedName>
        <fullName evidence="3">HTH cro/C1-type domain-containing protein</fullName>
    </recommendedName>
</protein>